<evidence type="ECO:0000313" key="3">
    <source>
        <dbReference type="Proteomes" id="UP001595921"/>
    </source>
</evidence>
<dbReference type="Proteomes" id="UP001595921">
    <property type="component" value="Unassembled WGS sequence"/>
</dbReference>
<dbReference type="InterPro" id="IPR029044">
    <property type="entry name" value="Nucleotide-diphossugar_trans"/>
</dbReference>
<gene>
    <name evidence="2" type="ORF">ACFO0N_11025</name>
</gene>
<dbReference type="Gene3D" id="3.90.550.10">
    <property type="entry name" value="Spore Coat Polysaccharide Biosynthesis Protein SpsA, Chain A"/>
    <property type="match status" value="1"/>
</dbReference>
<accession>A0ABD5PCH2</accession>
<dbReference type="EMBL" id="JBHSDS010000006">
    <property type="protein sequence ID" value="MFC4358471.1"/>
    <property type="molecule type" value="Genomic_DNA"/>
</dbReference>
<dbReference type="InterPro" id="IPR001173">
    <property type="entry name" value="Glyco_trans_2-like"/>
</dbReference>
<comment type="caution">
    <text evidence="2">The sequence shown here is derived from an EMBL/GenBank/DDBJ whole genome shotgun (WGS) entry which is preliminary data.</text>
</comment>
<reference evidence="2 3" key="1">
    <citation type="journal article" date="2019" name="Int. J. Syst. Evol. Microbiol.">
        <title>The Global Catalogue of Microorganisms (GCM) 10K type strain sequencing project: providing services to taxonomists for standard genome sequencing and annotation.</title>
        <authorList>
            <consortium name="The Broad Institute Genomics Platform"/>
            <consortium name="The Broad Institute Genome Sequencing Center for Infectious Disease"/>
            <person name="Wu L."/>
            <person name="Ma J."/>
        </authorList>
    </citation>
    <scope>NUCLEOTIDE SEQUENCE [LARGE SCALE GENOMIC DNA]</scope>
    <source>
        <strain evidence="2 3">CGMCC 1.12553</strain>
    </source>
</reference>
<evidence type="ECO:0000313" key="2">
    <source>
        <dbReference type="EMBL" id="MFC4358471.1"/>
    </source>
</evidence>
<organism evidence="2 3">
    <name type="scientific">Halobium salinum</name>
    <dbReference type="NCBI Taxonomy" id="1364940"/>
    <lineage>
        <taxon>Archaea</taxon>
        <taxon>Methanobacteriati</taxon>
        <taxon>Methanobacteriota</taxon>
        <taxon>Stenosarchaea group</taxon>
        <taxon>Halobacteria</taxon>
        <taxon>Halobacteriales</taxon>
        <taxon>Haloferacaceae</taxon>
        <taxon>Halobium</taxon>
    </lineage>
</organism>
<keyword evidence="3" id="KW-1185">Reference proteome</keyword>
<dbReference type="RefSeq" id="WP_267623790.1">
    <property type="nucleotide sequence ID" value="NZ_JAODIW010000008.1"/>
</dbReference>
<proteinExistence type="predicted"/>
<dbReference type="Pfam" id="PF00535">
    <property type="entry name" value="Glycos_transf_2"/>
    <property type="match status" value="1"/>
</dbReference>
<evidence type="ECO:0000259" key="1">
    <source>
        <dbReference type="Pfam" id="PF00535"/>
    </source>
</evidence>
<name>A0ABD5PCH2_9EURY</name>
<feature type="domain" description="Glycosyltransferase 2-like" evidence="1">
    <location>
        <begin position="5"/>
        <end position="130"/>
    </location>
</feature>
<dbReference type="PANTHER" id="PTHR43685">
    <property type="entry name" value="GLYCOSYLTRANSFERASE"/>
    <property type="match status" value="1"/>
</dbReference>
<sequence length="319" mass="35995">MPLVSALIPTYNRAERVGGAVETVLNQTHDDVEAVVVVDGSTDDTESVLAAYADDDRVRVRVNEENRGISYSFNRAAAVADGEFYCILGDDDRWHPEKVERQLEKFASLPDDFGVVYTGGVLATEEGRVTRRYRPDQRGDLYPDIFRGFHLHPHSSHMIRARDYDAVGGFDPDFPRGVDWEMTVRLAKRCKFDYLPEVLVRRTFHGSNISDEPEQLDVGRYMWKKYREEMVEYPDVAHAFLASWYLAKSRIELRHDRNYREGVRSAAKALHHQPSANAAIRFVIALTGPTGLQTAALARRAGASVQSTLLGGYDEGTGW</sequence>
<dbReference type="InterPro" id="IPR050834">
    <property type="entry name" value="Glycosyltransf_2"/>
</dbReference>
<dbReference type="PANTHER" id="PTHR43685:SF2">
    <property type="entry name" value="GLYCOSYLTRANSFERASE 2-LIKE DOMAIN-CONTAINING PROTEIN"/>
    <property type="match status" value="1"/>
</dbReference>
<dbReference type="AlphaFoldDB" id="A0ABD5PCH2"/>
<dbReference type="SUPFAM" id="SSF53448">
    <property type="entry name" value="Nucleotide-diphospho-sugar transferases"/>
    <property type="match status" value="1"/>
</dbReference>
<protein>
    <submittedName>
        <fullName evidence="2">Glycosyltransferase family 2 protein</fullName>
    </submittedName>
</protein>